<evidence type="ECO:0000256" key="2">
    <source>
        <dbReference type="ARBA" id="ARBA00022649"/>
    </source>
</evidence>
<dbReference type="NCBIfam" id="TIGR02385">
    <property type="entry name" value="RelE_StbE"/>
    <property type="match status" value="1"/>
</dbReference>
<dbReference type="InterPro" id="IPR035093">
    <property type="entry name" value="RelE/ParE_toxin_dom_sf"/>
</dbReference>
<gene>
    <name evidence="3" type="ORF">ACFSYC_01520</name>
</gene>
<dbReference type="Gene3D" id="3.30.2310.20">
    <property type="entry name" value="RelE-like"/>
    <property type="match status" value="1"/>
</dbReference>
<dbReference type="PANTHER" id="PTHR33755">
    <property type="entry name" value="TOXIN PARE1-RELATED"/>
    <property type="match status" value="1"/>
</dbReference>
<name>A0ABW5XN50_9SPHI</name>
<keyword evidence="2" id="KW-1277">Toxin-antitoxin system</keyword>
<dbReference type="Pfam" id="PF05016">
    <property type="entry name" value="ParE_toxin"/>
    <property type="match status" value="1"/>
</dbReference>
<dbReference type="RefSeq" id="WP_377122793.1">
    <property type="nucleotide sequence ID" value="NZ_JBHUHN010000001.1"/>
</dbReference>
<dbReference type="InterPro" id="IPR051803">
    <property type="entry name" value="TA_system_RelE-like_toxin"/>
</dbReference>
<evidence type="ECO:0000256" key="1">
    <source>
        <dbReference type="ARBA" id="ARBA00006226"/>
    </source>
</evidence>
<comment type="caution">
    <text evidence="3">The sequence shown here is derived from an EMBL/GenBank/DDBJ whole genome shotgun (WGS) entry which is preliminary data.</text>
</comment>
<protein>
    <submittedName>
        <fullName evidence="3">Type II toxin-antitoxin system RelE/ParE family toxin</fullName>
    </submittedName>
</protein>
<organism evidence="3 4">
    <name type="scientific">Mucilaginibacter antarcticus</name>
    <dbReference type="NCBI Taxonomy" id="1855725"/>
    <lineage>
        <taxon>Bacteria</taxon>
        <taxon>Pseudomonadati</taxon>
        <taxon>Bacteroidota</taxon>
        <taxon>Sphingobacteriia</taxon>
        <taxon>Sphingobacteriales</taxon>
        <taxon>Sphingobacteriaceae</taxon>
        <taxon>Mucilaginibacter</taxon>
    </lineage>
</organism>
<evidence type="ECO:0000313" key="4">
    <source>
        <dbReference type="Proteomes" id="UP001597601"/>
    </source>
</evidence>
<proteinExistence type="inferred from homology"/>
<accession>A0ABW5XN50</accession>
<evidence type="ECO:0000313" key="3">
    <source>
        <dbReference type="EMBL" id="MFD2863353.1"/>
    </source>
</evidence>
<dbReference type="EMBL" id="JBHUON010000001">
    <property type="protein sequence ID" value="MFD2863353.1"/>
    <property type="molecule type" value="Genomic_DNA"/>
</dbReference>
<dbReference type="Proteomes" id="UP001597601">
    <property type="component" value="Unassembled WGS sequence"/>
</dbReference>
<comment type="similarity">
    <text evidence="1">Belongs to the RelE toxin family.</text>
</comment>
<dbReference type="InterPro" id="IPR007712">
    <property type="entry name" value="RelE/ParE_toxin"/>
</dbReference>
<reference evidence="4" key="1">
    <citation type="journal article" date="2019" name="Int. J. Syst. Evol. Microbiol.">
        <title>The Global Catalogue of Microorganisms (GCM) 10K type strain sequencing project: providing services to taxonomists for standard genome sequencing and annotation.</title>
        <authorList>
            <consortium name="The Broad Institute Genomics Platform"/>
            <consortium name="The Broad Institute Genome Sequencing Center for Infectious Disease"/>
            <person name="Wu L."/>
            <person name="Ma J."/>
        </authorList>
    </citation>
    <scope>NUCLEOTIDE SEQUENCE [LARGE SCALE GENOMIC DNA]</scope>
    <source>
        <strain evidence="4">KCTC 52232</strain>
    </source>
</reference>
<sequence>MAKRRAVRIEILPTAKADLKEIVSFIAQRSIKYAKLEKQLIVRAISQLLDFPDMGRTFDYRSIDARQFVFKNYLIIYRYKTEDVLEILTIHHHARLLSNNPTFTDED</sequence>
<keyword evidence="4" id="KW-1185">Reference proteome</keyword>